<accession>A0A8J6XCP2</accession>
<dbReference type="RefSeq" id="WP_190824962.1">
    <property type="nucleotide sequence ID" value="NZ_CAWPPI010000007.1"/>
</dbReference>
<gene>
    <name evidence="1" type="ORF">ICL16_00610</name>
</gene>
<sequence>MFTQEQLNFLIQTQSDDWTPTYFQALVQESSSDENLVNYITTLSLDQVVDLQLALDLLGSLPSFE</sequence>
<comment type="caution">
    <text evidence="1">The sequence shown here is derived from an EMBL/GenBank/DDBJ whole genome shotgun (WGS) entry which is preliminary data.</text>
</comment>
<evidence type="ECO:0000313" key="1">
    <source>
        <dbReference type="EMBL" id="MBD2770663.1"/>
    </source>
</evidence>
<name>A0A8J6XCP2_9CYAN</name>
<proteinExistence type="predicted"/>
<keyword evidence="2" id="KW-1185">Reference proteome</keyword>
<evidence type="ECO:0000313" key="2">
    <source>
        <dbReference type="Proteomes" id="UP000629098"/>
    </source>
</evidence>
<organism evidence="1 2">
    <name type="scientific">Iningainema tapete BLCC-T55</name>
    <dbReference type="NCBI Taxonomy" id="2748662"/>
    <lineage>
        <taxon>Bacteria</taxon>
        <taxon>Bacillati</taxon>
        <taxon>Cyanobacteriota</taxon>
        <taxon>Cyanophyceae</taxon>
        <taxon>Nostocales</taxon>
        <taxon>Scytonemataceae</taxon>
        <taxon>Iningainema tapete</taxon>
    </lineage>
</organism>
<dbReference type="EMBL" id="JACXAE010000007">
    <property type="protein sequence ID" value="MBD2770663.1"/>
    <property type="molecule type" value="Genomic_DNA"/>
</dbReference>
<protein>
    <submittedName>
        <fullName evidence="1">Uncharacterized protein</fullName>
    </submittedName>
</protein>
<dbReference type="AlphaFoldDB" id="A0A8J6XCP2"/>
<dbReference type="Proteomes" id="UP000629098">
    <property type="component" value="Unassembled WGS sequence"/>
</dbReference>
<reference evidence="1" key="1">
    <citation type="submission" date="2020-09" db="EMBL/GenBank/DDBJ databases">
        <title>Iningainema tapete sp. nov. (Scytonemataceae, Cyanobacteria) from greenhouses in central Florida (USA) produces two types of nodularin with biosynthetic potential for microcystin-LR and anabaenopeptins.</title>
        <authorList>
            <person name="Berthold D.E."/>
            <person name="Lefler F.W."/>
            <person name="Huang I.-S."/>
            <person name="Abdulla H."/>
            <person name="Zimba P.V."/>
            <person name="Laughinghouse H.D. IV."/>
        </authorList>
    </citation>
    <scope>NUCLEOTIDE SEQUENCE</scope>
    <source>
        <strain evidence="1">BLCCT55</strain>
    </source>
</reference>